<feature type="domain" description="Protein FecR C-terminal" evidence="3">
    <location>
        <begin position="318"/>
        <end position="386"/>
    </location>
</feature>
<dbReference type="InterPro" id="IPR032508">
    <property type="entry name" value="FecR_C"/>
</dbReference>
<sequence length="388" mass="44385">MHKNRFEELNQKFLNNIISEEELQEYLQLLEEHEDLFYQSLDSVQPIDKHHEFDQQQVYKNLLNQVELQSSPKTKRLNYKWISIAATLLIASGIGFYLYSLKDKSLTHKDINVLANVESKEVSNPLHESAAILLADGTEVALEDVSEKGMEHDGVELSKTADDMIKVSFSKSLAQANKAFHEFRTAKGTSYNLQLPDGSKVFLNSGSVFKISAEFNEENRNSELSGEAFFEVAHNPEKPFLVKTKDYQVKVLGTQFNVKSYPTAKQSKTSLLKGSVQVNSSKAALMLKPGEQANGQAGNGMKKVRANFREVLAWRDGYFRFQNASVREIMNDIINWYDIKEVVYEFNSEEHFTGSIVRSRSLHDVLHGMEKISNLKFEIRERRVFVRK</sequence>
<dbReference type="PANTHER" id="PTHR30273">
    <property type="entry name" value="PERIPLASMIC SIGNAL SENSOR AND SIGMA FACTOR ACTIVATOR FECR-RELATED"/>
    <property type="match status" value="1"/>
</dbReference>
<dbReference type="InterPro" id="IPR012373">
    <property type="entry name" value="Ferrdict_sens_TM"/>
</dbReference>
<dbReference type="Gene3D" id="3.55.50.30">
    <property type="match status" value="1"/>
</dbReference>
<feature type="transmembrane region" description="Helical" evidence="1">
    <location>
        <begin position="81"/>
        <end position="99"/>
    </location>
</feature>
<evidence type="ECO:0000313" key="4">
    <source>
        <dbReference type="EMBL" id="MEI5986001.1"/>
    </source>
</evidence>
<dbReference type="Pfam" id="PF16344">
    <property type="entry name" value="FecR_C"/>
    <property type="match status" value="1"/>
</dbReference>
<dbReference type="PANTHER" id="PTHR30273:SF2">
    <property type="entry name" value="PROTEIN FECR"/>
    <property type="match status" value="1"/>
</dbReference>
<accession>A0ABU8I963</accession>
<organism evidence="4 5">
    <name type="scientific">Sphingobacterium tenebrionis</name>
    <dbReference type="NCBI Taxonomy" id="3111775"/>
    <lineage>
        <taxon>Bacteria</taxon>
        <taxon>Pseudomonadati</taxon>
        <taxon>Bacteroidota</taxon>
        <taxon>Sphingobacteriia</taxon>
        <taxon>Sphingobacteriales</taxon>
        <taxon>Sphingobacteriaceae</taxon>
        <taxon>Sphingobacterium</taxon>
    </lineage>
</organism>
<dbReference type="EMBL" id="JAYLLN010000040">
    <property type="protein sequence ID" value="MEI5986001.1"/>
    <property type="molecule type" value="Genomic_DNA"/>
</dbReference>
<reference evidence="4 5" key="1">
    <citation type="submission" date="2024-01" db="EMBL/GenBank/DDBJ databases">
        <title>Sphingobacterium tenebrionis sp. nov., a novel endophyte isolated from tenebrio molitor intestines.</title>
        <authorList>
            <person name="Zhang C."/>
        </authorList>
    </citation>
    <scope>NUCLEOTIDE SEQUENCE [LARGE SCALE GENOMIC DNA]</scope>
    <source>
        <strain evidence="4 5">PU5-4</strain>
    </source>
</reference>
<keyword evidence="5" id="KW-1185">Reference proteome</keyword>
<feature type="domain" description="FecR protein" evidence="2">
    <location>
        <begin position="183"/>
        <end position="277"/>
    </location>
</feature>
<dbReference type="RefSeq" id="WP_336557930.1">
    <property type="nucleotide sequence ID" value="NZ_JAYLLN010000040.1"/>
</dbReference>
<dbReference type="InterPro" id="IPR006860">
    <property type="entry name" value="FecR"/>
</dbReference>
<evidence type="ECO:0000313" key="5">
    <source>
        <dbReference type="Proteomes" id="UP001363035"/>
    </source>
</evidence>
<dbReference type="Proteomes" id="UP001363035">
    <property type="component" value="Unassembled WGS sequence"/>
</dbReference>
<comment type="caution">
    <text evidence="4">The sequence shown here is derived from an EMBL/GenBank/DDBJ whole genome shotgun (WGS) entry which is preliminary data.</text>
</comment>
<dbReference type="Gene3D" id="2.60.120.1440">
    <property type="match status" value="1"/>
</dbReference>
<evidence type="ECO:0000259" key="3">
    <source>
        <dbReference type="Pfam" id="PF16344"/>
    </source>
</evidence>
<evidence type="ECO:0000256" key="1">
    <source>
        <dbReference type="SAM" id="Phobius"/>
    </source>
</evidence>
<keyword evidence="1" id="KW-0812">Transmembrane</keyword>
<keyword evidence="1" id="KW-1133">Transmembrane helix</keyword>
<name>A0ABU8I963_9SPHI</name>
<proteinExistence type="predicted"/>
<dbReference type="Pfam" id="PF04773">
    <property type="entry name" value="FecR"/>
    <property type="match status" value="1"/>
</dbReference>
<evidence type="ECO:0000259" key="2">
    <source>
        <dbReference type="Pfam" id="PF04773"/>
    </source>
</evidence>
<keyword evidence="1" id="KW-0472">Membrane</keyword>
<gene>
    <name evidence="4" type="ORF">VJ786_13935</name>
</gene>
<protein>
    <submittedName>
        <fullName evidence="4">FecR domain-containing protein</fullName>
    </submittedName>
</protein>